<organism evidence="2 3">
    <name type="scientific">Geosporobacter subterraneus DSM 17957</name>
    <dbReference type="NCBI Taxonomy" id="1121919"/>
    <lineage>
        <taxon>Bacteria</taxon>
        <taxon>Bacillati</taxon>
        <taxon>Bacillota</taxon>
        <taxon>Clostridia</taxon>
        <taxon>Peptostreptococcales</taxon>
        <taxon>Thermotaleaceae</taxon>
        <taxon>Geosporobacter</taxon>
    </lineage>
</organism>
<sequence>MLVETLGTAVAVGKLRGGKVLNLSEISIKYWEWMVASGLIEGIAAYIRKAEIEPIWPLVDQHIFLIHLLTYSLLFCTILVNRKEKGFVWILLGVFLNFLVIMANGGRMPVDTSNINQELYPATIALLENGKDLTHGLMTEHTRLKFLGDIIHLQKPYPLPKSLSIGDLWMMLGIFIFIQDKMVVSSGRENSQIH</sequence>
<dbReference type="EMBL" id="FQZV01000004">
    <property type="protein sequence ID" value="SHI62820.1"/>
    <property type="molecule type" value="Genomic_DNA"/>
</dbReference>
<accession>A0A1M6CPA8</accession>
<dbReference type="Pfam" id="PF17248">
    <property type="entry name" value="DUF5317"/>
    <property type="match status" value="1"/>
</dbReference>
<dbReference type="Proteomes" id="UP000184536">
    <property type="component" value="Unassembled WGS sequence"/>
</dbReference>
<dbReference type="AlphaFoldDB" id="A0A1M6CPA8"/>
<keyword evidence="1" id="KW-0812">Transmembrane</keyword>
<dbReference type="InterPro" id="IPR035168">
    <property type="entry name" value="DUF5317"/>
</dbReference>
<evidence type="ECO:0000313" key="3">
    <source>
        <dbReference type="Proteomes" id="UP000184536"/>
    </source>
</evidence>
<feature type="transmembrane region" description="Helical" evidence="1">
    <location>
        <begin position="87"/>
        <end position="106"/>
    </location>
</feature>
<evidence type="ECO:0000256" key="1">
    <source>
        <dbReference type="SAM" id="Phobius"/>
    </source>
</evidence>
<dbReference type="RefSeq" id="WP_110939585.1">
    <property type="nucleotide sequence ID" value="NZ_FQZV01000004.1"/>
</dbReference>
<name>A0A1M6CPA8_9FIRM</name>
<protein>
    <submittedName>
        <fullName evidence="2">Uncharacterized protein</fullName>
    </submittedName>
</protein>
<keyword evidence="1" id="KW-0472">Membrane</keyword>
<dbReference type="OrthoDB" id="37447at2"/>
<keyword evidence="1" id="KW-1133">Transmembrane helix</keyword>
<dbReference type="STRING" id="1121919.SAMN02745975_00282"/>
<evidence type="ECO:0000313" key="2">
    <source>
        <dbReference type="EMBL" id="SHI62820.1"/>
    </source>
</evidence>
<reference evidence="3" key="1">
    <citation type="submission" date="2016-11" db="EMBL/GenBank/DDBJ databases">
        <authorList>
            <person name="Varghese N."/>
            <person name="Submissions S."/>
        </authorList>
    </citation>
    <scope>NUCLEOTIDE SEQUENCE [LARGE SCALE GENOMIC DNA]</scope>
    <source>
        <strain evidence="3">DSM 17957</strain>
    </source>
</reference>
<feature type="transmembrane region" description="Helical" evidence="1">
    <location>
        <begin position="63"/>
        <end position="80"/>
    </location>
</feature>
<proteinExistence type="predicted"/>
<keyword evidence="3" id="KW-1185">Reference proteome</keyword>
<gene>
    <name evidence="2" type="ORF">SAMN02745975_00282</name>
</gene>